<keyword evidence="2" id="KW-1185">Reference proteome</keyword>
<dbReference type="Proteomes" id="UP001279734">
    <property type="component" value="Unassembled WGS sequence"/>
</dbReference>
<sequence>MAYNNDCGVRSFRPESLLGEGDFGCVFKGWIATDFLQVVVSKKNPTQLWAHPSPLEHILSFKPAKDSNGADLAELGKTHVAVLRYCRDASVLPSCCCSAERLLFYRDDTILFRIKPFTGSLGRRDMYMEEITPMRQAPAIAHGEFKPFESLAILIYPACAFPTVAGFFGTLLIHSRGLRYITCWIGLTPIYASEGETVLIASMSKIESFWLHEDGKFFFGNDQPSIGSLPKREVMQLEVMLDRIGSYELNHILAHSEG</sequence>
<reference evidence="1" key="1">
    <citation type="submission" date="2023-05" db="EMBL/GenBank/DDBJ databases">
        <title>Nepenthes gracilis genome sequencing.</title>
        <authorList>
            <person name="Fukushima K."/>
        </authorList>
    </citation>
    <scope>NUCLEOTIDE SEQUENCE</scope>
    <source>
        <strain evidence="1">SING2019-196</strain>
    </source>
</reference>
<proteinExistence type="predicted"/>
<accession>A0AAD3XZG4</accession>
<protein>
    <submittedName>
        <fullName evidence="1">Uncharacterized protein</fullName>
    </submittedName>
</protein>
<dbReference type="AlphaFoldDB" id="A0AAD3XZG4"/>
<comment type="caution">
    <text evidence="1">The sequence shown here is derived from an EMBL/GenBank/DDBJ whole genome shotgun (WGS) entry which is preliminary data.</text>
</comment>
<dbReference type="EMBL" id="BSYO01000024">
    <property type="protein sequence ID" value="GMH21989.1"/>
    <property type="molecule type" value="Genomic_DNA"/>
</dbReference>
<evidence type="ECO:0000313" key="1">
    <source>
        <dbReference type="EMBL" id="GMH21989.1"/>
    </source>
</evidence>
<evidence type="ECO:0000313" key="2">
    <source>
        <dbReference type="Proteomes" id="UP001279734"/>
    </source>
</evidence>
<gene>
    <name evidence="1" type="ORF">Nepgr_023832</name>
</gene>
<dbReference type="InterPro" id="IPR043377">
    <property type="entry name" value="GSTT1/2/3"/>
</dbReference>
<name>A0AAD3XZG4_NEPGR</name>
<organism evidence="1 2">
    <name type="scientific">Nepenthes gracilis</name>
    <name type="common">Slender pitcher plant</name>
    <dbReference type="NCBI Taxonomy" id="150966"/>
    <lineage>
        <taxon>Eukaryota</taxon>
        <taxon>Viridiplantae</taxon>
        <taxon>Streptophyta</taxon>
        <taxon>Embryophyta</taxon>
        <taxon>Tracheophyta</taxon>
        <taxon>Spermatophyta</taxon>
        <taxon>Magnoliopsida</taxon>
        <taxon>eudicotyledons</taxon>
        <taxon>Gunneridae</taxon>
        <taxon>Pentapetalae</taxon>
        <taxon>Caryophyllales</taxon>
        <taxon>Nepenthaceae</taxon>
        <taxon>Nepenthes</taxon>
    </lineage>
</organism>
<dbReference type="PANTHER" id="PTHR44750">
    <property type="entry name" value="GLUTATHIONE S-TRANSFERASE T1-RELATED"/>
    <property type="match status" value="1"/>
</dbReference>
<dbReference type="PANTHER" id="PTHR44750:SF1">
    <property type="entry name" value="GLUTATHIONE S-TRANSFERASE T1-RELATED"/>
    <property type="match status" value="1"/>
</dbReference>